<reference evidence="12 13" key="1">
    <citation type="journal article" date="2020" name="G3 (Bethesda)">
        <title>Draft Genome of the Common Snapping Turtle, Chelydra serpentina, a Model for Phenotypic Plasticity in Reptiles.</title>
        <authorList>
            <person name="Das D."/>
            <person name="Singh S.K."/>
            <person name="Bierstedt J."/>
            <person name="Erickson A."/>
            <person name="Galli G.L.J."/>
            <person name="Crossley D.A. 2nd"/>
            <person name="Rhen T."/>
        </authorList>
    </citation>
    <scope>NUCLEOTIDE SEQUENCE [LARGE SCALE GENOMIC DNA]</scope>
    <source>
        <strain evidence="12">KW</strain>
    </source>
</reference>
<sequence>SLPGQQWGPDRNQVFRAGWERDCPGGGEGPGVSPPHSSRGPVAGEAESLRRPAPANRSRPRPKQDTEAPRADAAMADWGRGQSPSSVDDMLDMENKRMADNLATKVTRLKSLALDIDKDAEDQNRYLDGT</sequence>
<comment type="caution">
    <text evidence="12">The sequence shown here is derived from an EMBL/GenBank/DDBJ whole genome shotgun (WGS) entry which is preliminary data.</text>
</comment>
<dbReference type="OrthoDB" id="261831at2759"/>
<keyword evidence="8" id="KW-0472">Membrane</keyword>
<feature type="non-terminal residue" evidence="12">
    <location>
        <position position="1"/>
    </location>
</feature>
<feature type="non-terminal residue" evidence="12">
    <location>
        <position position="130"/>
    </location>
</feature>
<feature type="domain" description="T-SNARE coiled-coil homology" evidence="11">
    <location>
        <begin position="89"/>
        <end position="130"/>
    </location>
</feature>
<name>A0A8T1S127_CHESE</name>
<evidence type="ECO:0000313" key="12">
    <source>
        <dbReference type="EMBL" id="KAG6922541.1"/>
    </source>
</evidence>
<evidence type="ECO:0000259" key="11">
    <source>
        <dbReference type="PROSITE" id="PS50192"/>
    </source>
</evidence>
<dbReference type="EMBL" id="JAHGAV010001254">
    <property type="protein sequence ID" value="KAG6922541.1"/>
    <property type="molecule type" value="Genomic_DNA"/>
</dbReference>
<evidence type="ECO:0000256" key="7">
    <source>
        <dbReference type="ARBA" id="ARBA00023054"/>
    </source>
</evidence>
<keyword evidence="4" id="KW-0653">Protein transport</keyword>
<proteinExistence type="predicted"/>
<dbReference type="Proteomes" id="UP000765507">
    <property type="component" value="Unassembled WGS sequence"/>
</dbReference>
<protein>
    <submittedName>
        <fullName evidence="12">Bet1 golgi vesicular membrane traffiking protein 1 like</fullName>
    </submittedName>
</protein>
<accession>A0A8T1S127</accession>
<evidence type="ECO:0000256" key="6">
    <source>
        <dbReference type="ARBA" id="ARBA00023034"/>
    </source>
</evidence>
<keyword evidence="5" id="KW-1133">Transmembrane helix</keyword>
<keyword evidence="2" id="KW-0813">Transport</keyword>
<dbReference type="InterPro" id="IPR000727">
    <property type="entry name" value="T_SNARE_dom"/>
</dbReference>
<evidence type="ECO:0000256" key="8">
    <source>
        <dbReference type="ARBA" id="ARBA00023136"/>
    </source>
</evidence>
<dbReference type="GO" id="GO:0000139">
    <property type="term" value="C:Golgi membrane"/>
    <property type="evidence" value="ECO:0007669"/>
    <property type="project" value="UniProtKB-SubCell"/>
</dbReference>
<comment type="subcellular location">
    <subcellularLocation>
        <location evidence="9">Endomembrane system</location>
        <topology evidence="9">Single-pass type IV membrane protein</topology>
    </subcellularLocation>
    <subcellularLocation>
        <location evidence="1">Golgi apparatus membrane</location>
    </subcellularLocation>
</comment>
<keyword evidence="3" id="KW-0812">Transmembrane</keyword>
<evidence type="ECO:0000256" key="2">
    <source>
        <dbReference type="ARBA" id="ARBA00022448"/>
    </source>
</evidence>
<dbReference type="PANTHER" id="PTHR12791">
    <property type="entry name" value="GOLGI SNARE BET1-RELATED"/>
    <property type="match status" value="1"/>
</dbReference>
<dbReference type="InterPro" id="IPR039899">
    <property type="entry name" value="BET1_SNARE"/>
</dbReference>
<dbReference type="AlphaFoldDB" id="A0A8T1S127"/>
<dbReference type="CDD" id="cd15853">
    <property type="entry name" value="SNARE_Bet1"/>
    <property type="match status" value="1"/>
</dbReference>
<feature type="region of interest" description="Disordered" evidence="10">
    <location>
        <begin position="1"/>
        <end position="91"/>
    </location>
</feature>
<evidence type="ECO:0000313" key="13">
    <source>
        <dbReference type="Proteomes" id="UP000765507"/>
    </source>
</evidence>
<evidence type="ECO:0000256" key="1">
    <source>
        <dbReference type="ARBA" id="ARBA00004394"/>
    </source>
</evidence>
<evidence type="ECO:0000256" key="9">
    <source>
        <dbReference type="ARBA" id="ARBA00046280"/>
    </source>
</evidence>
<gene>
    <name evidence="12" type="ORF">G0U57_002088</name>
</gene>
<keyword evidence="6" id="KW-0333">Golgi apparatus</keyword>
<evidence type="ECO:0000256" key="4">
    <source>
        <dbReference type="ARBA" id="ARBA00022927"/>
    </source>
</evidence>
<evidence type="ECO:0000256" key="10">
    <source>
        <dbReference type="SAM" id="MobiDB-lite"/>
    </source>
</evidence>
<evidence type="ECO:0000256" key="5">
    <source>
        <dbReference type="ARBA" id="ARBA00022989"/>
    </source>
</evidence>
<organism evidence="12 13">
    <name type="scientific">Chelydra serpentina</name>
    <name type="common">Snapping turtle</name>
    <name type="synonym">Testudo serpentina</name>
    <dbReference type="NCBI Taxonomy" id="8475"/>
    <lineage>
        <taxon>Eukaryota</taxon>
        <taxon>Metazoa</taxon>
        <taxon>Chordata</taxon>
        <taxon>Craniata</taxon>
        <taxon>Vertebrata</taxon>
        <taxon>Euteleostomi</taxon>
        <taxon>Archelosauria</taxon>
        <taxon>Testudinata</taxon>
        <taxon>Testudines</taxon>
        <taxon>Cryptodira</taxon>
        <taxon>Durocryptodira</taxon>
        <taxon>Americhelydia</taxon>
        <taxon>Chelydroidea</taxon>
        <taxon>Chelydridae</taxon>
        <taxon>Chelydra</taxon>
    </lineage>
</organism>
<dbReference type="PROSITE" id="PS50192">
    <property type="entry name" value="T_SNARE"/>
    <property type="match status" value="1"/>
</dbReference>
<evidence type="ECO:0000256" key="3">
    <source>
        <dbReference type="ARBA" id="ARBA00022692"/>
    </source>
</evidence>
<dbReference type="GO" id="GO:0015031">
    <property type="term" value="P:protein transport"/>
    <property type="evidence" value="ECO:0007669"/>
    <property type="project" value="UniProtKB-KW"/>
</dbReference>
<keyword evidence="13" id="KW-1185">Reference proteome</keyword>
<keyword evidence="7" id="KW-0175">Coiled coil</keyword>
<dbReference type="SUPFAM" id="SSF58038">
    <property type="entry name" value="SNARE fusion complex"/>
    <property type="match status" value="1"/>
</dbReference>